<dbReference type="SUPFAM" id="SSF57196">
    <property type="entry name" value="EGF/Laminin"/>
    <property type="match status" value="1"/>
</dbReference>
<comment type="caution">
    <text evidence="7">Lacks conserved residue(s) required for the propagation of feature annotation.</text>
</comment>
<sequence length="311" mass="34209">MDSSATFVSLFVLLLTAKSAVTEMSSENGLFFDAFIGRKMSLPINSTDIHQRTTNVSDKLECIFTCLGFLWCLSVNFNTTAQRDGLYGCGLLSVDRFSHSGSLIEEKSFTHLSIKNPCAEMPCLNGGTCVIQYNREDYACACRPENSGDHCENVLYLNISIRSVAAEDNIPITSCTRSMIQVNNVENCLNGRGHNIVVYNKFGVFQTNTSFDTHDSSSSGQQMKKFLEELPNESIVLIAVWDSGSTYFGDAVNALKSIGATNPNAVSQYRSSWLLVGYKGGSPSWITEKRAERYNGPCFANVKIPIPVDLS</sequence>
<dbReference type="RefSeq" id="XP_031558991.1">
    <property type="nucleotide sequence ID" value="XM_031703131.1"/>
</dbReference>
<keyword evidence="6 7" id="KW-1015">Disulfide bond</keyword>
<evidence type="ECO:0000256" key="7">
    <source>
        <dbReference type="PROSITE-ProRule" id="PRU00076"/>
    </source>
</evidence>
<dbReference type="OrthoDB" id="5989177at2759"/>
<protein>
    <submittedName>
        <fullName evidence="11">Uncharacterized protein LOC116295341 isoform X1</fullName>
    </submittedName>
    <submittedName>
        <fullName evidence="12 13">Uncharacterized protein LOC116295341 isoform X2</fullName>
    </submittedName>
</protein>
<evidence type="ECO:0000313" key="15">
    <source>
        <dbReference type="RefSeq" id="XP_031558990.1"/>
    </source>
</evidence>
<dbReference type="RefSeq" id="XP_031558986.1">
    <property type="nucleotide sequence ID" value="XM_031703126.1"/>
</dbReference>
<organism evidence="10 16">
    <name type="scientific">Actinia tenebrosa</name>
    <name type="common">Australian red waratah sea anemone</name>
    <dbReference type="NCBI Taxonomy" id="6105"/>
    <lineage>
        <taxon>Eukaryota</taxon>
        <taxon>Metazoa</taxon>
        <taxon>Cnidaria</taxon>
        <taxon>Anthozoa</taxon>
        <taxon>Hexacorallia</taxon>
        <taxon>Actiniaria</taxon>
        <taxon>Actiniidae</taxon>
        <taxon>Actinia</taxon>
    </lineage>
</organism>
<evidence type="ECO:0000313" key="12">
    <source>
        <dbReference type="RefSeq" id="XP_031558987.1"/>
    </source>
</evidence>
<dbReference type="PROSITE" id="PS50026">
    <property type="entry name" value="EGF_3"/>
    <property type="match status" value="1"/>
</dbReference>
<reference evidence="11 12" key="1">
    <citation type="submission" date="2025-04" db="UniProtKB">
        <authorList>
            <consortium name="RefSeq"/>
        </authorList>
    </citation>
    <scope>IDENTIFICATION</scope>
    <source>
        <tissue evidence="11 12">Tentacle</tissue>
    </source>
</reference>
<evidence type="ECO:0000313" key="13">
    <source>
        <dbReference type="RefSeq" id="XP_031558988.1"/>
    </source>
</evidence>
<evidence type="ECO:0000256" key="8">
    <source>
        <dbReference type="SAM" id="SignalP"/>
    </source>
</evidence>
<dbReference type="PROSITE" id="PS00022">
    <property type="entry name" value="EGF_1"/>
    <property type="match status" value="1"/>
</dbReference>
<feature type="domain" description="EGF-like" evidence="9">
    <location>
        <begin position="114"/>
        <end position="152"/>
    </location>
</feature>
<feature type="signal peptide" evidence="8">
    <location>
        <begin position="1"/>
        <end position="20"/>
    </location>
</feature>
<dbReference type="GeneID" id="116295341"/>
<dbReference type="CDD" id="cd00054">
    <property type="entry name" value="EGF_CA"/>
    <property type="match status" value="1"/>
</dbReference>
<comment type="subcellular location">
    <subcellularLocation>
        <location evidence="1">Secreted</location>
    </subcellularLocation>
</comment>
<evidence type="ECO:0000313" key="11">
    <source>
        <dbReference type="RefSeq" id="XP_031558986.1"/>
    </source>
</evidence>
<dbReference type="RefSeq" id="XP_031558990.1">
    <property type="nucleotide sequence ID" value="XM_031703130.1"/>
</dbReference>
<feature type="chain" id="PRO_5044653098" evidence="8">
    <location>
        <begin position="21"/>
        <end position="311"/>
    </location>
</feature>
<gene>
    <name evidence="11 12 13 14 15 16" type="primary">LOC116295341</name>
</gene>
<dbReference type="RefSeq" id="XP_031558989.1">
    <property type="nucleotide sequence ID" value="XM_031703129.1"/>
</dbReference>
<dbReference type="Gene3D" id="2.10.25.10">
    <property type="entry name" value="Laminin"/>
    <property type="match status" value="1"/>
</dbReference>
<evidence type="ECO:0000259" key="9">
    <source>
        <dbReference type="PROSITE" id="PS50026"/>
    </source>
</evidence>
<dbReference type="PROSITE" id="PS52031">
    <property type="entry name" value="GG_LECTIN"/>
    <property type="match status" value="1"/>
</dbReference>
<dbReference type="PANTHER" id="PTHR14592">
    <property type="entry name" value="UNCHARACTERIZED FAM3"/>
    <property type="match status" value="1"/>
</dbReference>
<comment type="similarity">
    <text evidence="3">Belongs to the FAM3 family.</text>
</comment>
<dbReference type="InterPro" id="IPR039477">
    <property type="entry name" value="ILEI/PANDER_dom"/>
</dbReference>
<dbReference type="SMART" id="SM00181">
    <property type="entry name" value="EGF"/>
    <property type="match status" value="1"/>
</dbReference>
<dbReference type="InterPro" id="IPR000742">
    <property type="entry name" value="EGF"/>
</dbReference>
<proteinExistence type="inferred from homology"/>
<feature type="disulfide bond" evidence="7">
    <location>
        <begin position="123"/>
        <end position="140"/>
    </location>
</feature>
<dbReference type="RefSeq" id="XP_031558988.1">
    <property type="nucleotide sequence ID" value="XM_031703128.1"/>
</dbReference>
<keyword evidence="10" id="KW-1185">Reference proteome</keyword>
<accession>A0A6P8HUB4</accession>
<name>A0A6P8HUB4_ACTTE</name>
<dbReference type="RefSeq" id="XP_031558987.1">
    <property type="nucleotide sequence ID" value="XM_031703127.1"/>
</dbReference>
<dbReference type="KEGG" id="aten:116295341"/>
<dbReference type="Pfam" id="PF15711">
    <property type="entry name" value="ILEI"/>
    <property type="match status" value="1"/>
</dbReference>
<dbReference type="AlphaFoldDB" id="A0A6P8HUB4"/>
<evidence type="ECO:0000256" key="4">
    <source>
        <dbReference type="ARBA" id="ARBA00022525"/>
    </source>
</evidence>
<dbReference type="GO" id="GO:0005576">
    <property type="term" value="C:extracellular region"/>
    <property type="evidence" value="ECO:0007669"/>
    <property type="project" value="UniProtKB-SubCell"/>
</dbReference>
<evidence type="ECO:0000256" key="6">
    <source>
        <dbReference type="ARBA" id="ARBA00023157"/>
    </source>
</evidence>
<evidence type="ECO:0000256" key="5">
    <source>
        <dbReference type="ARBA" id="ARBA00022729"/>
    </source>
</evidence>
<evidence type="ECO:0000313" key="16">
    <source>
        <dbReference type="RefSeq" id="XP_031558991.1"/>
    </source>
</evidence>
<evidence type="ECO:0000256" key="3">
    <source>
        <dbReference type="ARBA" id="ARBA00010905"/>
    </source>
</evidence>
<evidence type="ECO:0000313" key="14">
    <source>
        <dbReference type="RefSeq" id="XP_031558989.1"/>
    </source>
</evidence>
<feature type="disulfide bond" evidence="7">
    <location>
        <begin position="142"/>
        <end position="151"/>
    </location>
</feature>
<keyword evidence="4" id="KW-0964">Secreted</keyword>
<comment type="similarity">
    <text evidence="2">Belongs to the EGF domain peptide family.</text>
</comment>
<dbReference type="InterPro" id="IPR039220">
    <property type="entry name" value="FAM3"/>
</dbReference>
<evidence type="ECO:0000256" key="2">
    <source>
        <dbReference type="ARBA" id="ARBA00006373"/>
    </source>
</evidence>
<keyword evidence="7" id="KW-0245">EGF-like domain</keyword>
<evidence type="ECO:0000256" key="1">
    <source>
        <dbReference type="ARBA" id="ARBA00004613"/>
    </source>
</evidence>
<evidence type="ECO:0000313" key="10">
    <source>
        <dbReference type="Proteomes" id="UP000515163"/>
    </source>
</evidence>
<dbReference type="Proteomes" id="UP000515163">
    <property type="component" value="Unplaced"/>
</dbReference>
<keyword evidence="5 8" id="KW-0732">Signal</keyword>